<sequence length="58" mass="6440">MLLSQQALGYRINGLPSTLLLLDQQILAAIILPTLRSLERLLPTHLLEQKLMGGSFLL</sequence>
<evidence type="ECO:0000313" key="1">
    <source>
        <dbReference type="EMBL" id="SVE34708.1"/>
    </source>
</evidence>
<feature type="non-terminal residue" evidence="1">
    <location>
        <position position="58"/>
    </location>
</feature>
<organism evidence="1">
    <name type="scientific">marine metagenome</name>
    <dbReference type="NCBI Taxonomy" id="408172"/>
    <lineage>
        <taxon>unclassified sequences</taxon>
        <taxon>metagenomes</taxon>
        <taxon>ecological metagenomes</taxon>
    </lineage>
</organism>
<protein>
    <submittedName>
        <fullName evidence="1">Uncharacterized protein</fullName>
    </submittedName>
</protein>
<name>A0A383CSU5_9ZZZZ</name>
<dbReference type="AlphaFoldDB" id="A0A383CSU5"/>
<gene>
    <name evidence="1" type="ORF">METZ01_LOCUS487562</name>
</gene>
<dbReference type="EMBL" id="UINC01210996">
    <property type="protein sequence ID" value="SVE34708.1"/>
    <property type="molecule type" value="Genomic_DNA"/>
</dbReference>
<reference evidence="1" key="1">
    <citation type="submission" date="2018-05" db="EMBL/GenBank/DDBJ databases">
        <authorList>
            <person name="Lanie J.A."/>
            <person name="Ng W.-L."/>
            <person name="Kazmierczak K.M."/>
            <person name="Andrzejewski T.M."/>
            <person name="Davidsen T.M."/>
            <person name="Wayne K.J."/>
            <person name="Tettelin H."/>
            <person name="Glass J.I."/>
            <person name="Rusch D."/>
            <person name="Podicherti R."/>
            <person name="Tsui H.-C.T."/>
            <person name="Winkler M.E."/>
        </authorList>
    </citation>
    <scope>NUCLEOTIDE SEQUENCE</scope>
</reference>
<proteinExistence type="predicted"/>
<accession>A0A383CSU5</accession>